<name>A0A0F3IK94_9GAMM</name>
<evidence type="ECO:0000256" key="3">
    <source>
        <dbReference type="ARBA" id="ARBA00014754"/>
    </source>
</evidence>
<dbReference type="RefSeq" id="WP_045778696.1">
    <property type="nucleotide sequence ID" value="NZ_LAJX01000063.1"/>
</dbReference>
<evidence type="ECO:0000256" key="6">
    <source>
        <dbReference type="ARBA" id="ARBA00025643"/>
    </source>
</evidence>
<dbReference type="PROSITE" id="PS51257">
    <property type="entry name" value="PROKAR_LIPOPROTEIN"/>
    <property type="match status" value="1"/>
</dbReference>
<dbReference type="AlphaFoldDB" id="A0A0F3IK94"/>
<comment type="function">
    <text evidence="6 7">Involved in the assembly process of the P-ring formation. It may associate with FlgF on the rod constituting a structure essential for the P-ring assembly or may act as a modulator protein for the P-ring assembly.</text>
</comment>
<dbReference type="SMART" id="SM00858">
    <property type="entry name" value="SAF"/>
    <property type="match status" value="1"/>
</dbReference>
<organism evidence="9 10">
    <name type="scientific">Methylocucumis oryzae</name>
    <dbReference type="NCBI Taxonomy" id="1632867"/>
    <lineage>
        <taxon>Bacteria</taxon>
        <taxon>Pseudomonadati</taxon>
        <taxon>Pseudomonadota</taxon>
        <taxon>Gammaproteobacteria</taxon>
        <taxon>Methylococcales</taxon>
        <taxon>Methylococcaceae</taxon>
        <taxon>Methylocucumis</taxon>
    </lineage>
</organism>
<dbReference type="PANTHER" id="PTHR36307">
    <property type="entry name" value="FLAGELLA BASAL BODY P-RING FORMATION PROTEIN FLGA"/>
    <property type="match status" value="1"/>
</dbReference>
<feature type="signal peptide" evidence="7">
    <location>
        <begin position="1"/>
        <end position="21"/>
    </location>
</feature>
<comment type="caution">
    <text evidence="9">The sequence shown here is derived from an EMBL/GenBank/DDBJ whole genome shotgun (WGS) entry which is preliminary data.</text>
</comment>
<dbReference type="InterPro" id="IPR017585">
    <property type="entry name" value="SAF_FlgA"/>
</dbReference>
<dbReference type="NCBIfam" id="TIGR03170">
    <property type="entry name" value="flgA_cterm"/>
    <property type="match status" value="1"/>
</dbReference>
<keyword evidence="5 7" id="KW-0574">Periplasm</keyword>
<reference evidence="9 10" key="2">
    <citation type="journal article" date="2016" name="Microb. Ecol.">
        <title>Genome Characteristics of a Novel Type I Methanotroph (Sn10-6) Isolated from a Flooded Indian Rice Field.</title>
        <authorList>
            <person name="Rahalkar M.C."/>
            <person name="Pandit P.S."/>
            <person name="Dhakephalkar P.K."/>
            <person name="Pore S."/>
            <person name="Arora P."/>
            <person name="Kapse N."/>
        </authorList>
    </citation>
    <scope>NUCLEOTIDE SEQUENCE [LARGE SCALE GENOMIC DNA]</scope>
    <source>
        <strain evidence="9 10">Sn10-6</strain>
    </source>
</reference>
<dbReference type="Gene3D" id="2.30.30.760">
    <property type="match status" value="1"/>
</dbReference>
<dbReference type="Gene3D" id="3.90.1210.10">
    <property type="entry name" value="Antifreeze-like/N-acetylneuraminic acid synthase C-terminal domain"/>
    <property type="match status" value="1"/>
</dbReference>
<evidence type="ECO:0000313" key="9">
    <source>
        <dbReference type="EMBL" id="KJV07082.1"/>
    </source>
</evidence>
<protein>
    <recommendedName>
        <fullName evidence="3 7">Flagella basal body P-ring formation protein FlgA</fullName>
    </recommendedName>
</protein>
<reference evidence="10" key="1">
    <citation type="submission" date="2015-03" db="EMBL/GenBank/DDBJ databases">
        <title>Draft genome sequence of a novel methanotroph (Sn10-6) isolated from flooded ricefield rhizosphere in India.</title>
        <authorList>
            <person name="Pandit P.S."/>
            <person name="Pore S.D."/>
            <person name="Arora P."/>
            <person name="Kapse N.G."/>
            <person name="Dhakephalkar P.K."/>
            <person name="Rahalkar M.C."/>
        </authorList>
    </citation>
    <scope>NUCLEOTIDE SEQUENCE [LARGE SCALE GENOMIC DNA]</scope>
    <source>
        <strain evidence="10">Sn10-6</strain>
    </source>
</reference>
<dbReference type="GO" id="GO:0044780">
    <property type="term" value="P:bacterial-type flagellum assembly"/>
    <property type="evidence" value="ECO:0007669"/>
    <property type="project" value="InterPro"/>
</dbReference>
<dbReference type="Proteomes" id="UP000033684">
    <property type="component" value="Unassembled WGS sequence"/>
</dbReference>
<keyword evidence="4 7" id="KW-0732">Signal</keyword>
<dbReference type="GO" id="GO:0042597">
    <property type="term" value="C:periplasmic space"/>
    <property type="evidence" value="ECO:0007669"/>
    <property type="project" value="UniProtKB-SubCell"/>
</dbReference>
<evidence type="ECO:0000256" key="2">
    <source>
        <dbReference type="ARBA" id="ARBA00010474"/>
    </source>
</evidence>
<dbReference type="Pfam" id="PF13144">
    <property type="entry name" value="ChapFlgA"/>
    <property type="match status" value="1"/>
</dbReference>
<evidence type="ECO:0000256" key="5">
    <source>
        <dbReference type="ARBA" id="ARBA00022764"/>
    </source>
</evidence>
<evidence type="ECO:0000256" key="1">
    <source>
        <dbReference type="ARBA" id="ARBA00004418"/>
    </source>
</evidence>
<sequence length="229" mass="25401">MTKFCFAVFTYCIALSCWATADYQSHESIYQKAEAVIVSGLALGIDYELEMIPLDQQLQFPRCPKPLNAFLVNKPIKPGRLSVGIQCEGEHRWSVFLSAVLKIFANVLVLTQPVSRGTTLTEELVTVERREVSRFRENYFTDFTPLRDKQTNKTLIAGTMLTLNMLSPAIIIKKGDRVMIKSANPNFAITMTGEALSDAHKGQLLRVKNLSSGRIISATAAESGVVLVN</sequence>
<dbReference type="Pfam" id="PF17656">
    <property type="entry name" value="ChapFlgA_N"/>
    <property type="match status" value="1"/>
</dbReference>
<comment type="subcellular location">
    <subcellularLocation>
        <location evidence="1 7">Periplasm</location>
    </subcellularLocation>
</comment>
<evidence type="ECO:0000256" key="7">
    <source>
        <dbReference type="RuleBase" id="RU362063"/>
    </source>
</evidence>
<dbReference type="InterPro" id="IPR041231">
    <property type="entry name" value="FlgA_N"/>
</dbReference>
<evidence type="ECO:0000313" key="10">
    <source>
        <dbReference type="Proteomes" id="UP000033684"/>
    </source>
</evidence>
<dbReference type="CDD" id="cd11614">
    <property type="entry name" value="SAF_CpaB_FlgA_like"/>
    <property type="match status" value="1"/>
</dbReference>
<accession>A0A0F3IK94</accession>
<keyword evidence="7" id="KW-1005">Bacterial flagellum biogenesis</keyword>
<feature type="chain" id="PRO_5005116924" description="Flagella basal body P-ring formation protein FlgA" evidence="7">
    <location>
        <begin position="22"/>
        <end position="229"/>
    </location>
</feature>
<comment type="similarity">
    <text evidence="2 7">Belongs to the FlgA family.</text>
</comment>
<dbReference type="OrthoDB" id="1669037at2"/>
<feature type="domain" description="SAF" evidence="8">
    <location>
        <begin position="105"/>
        <end position="167"/>
    </location>
</feature>
<keyword evidence="10" id="KW-1185">Reference proteome</keyword>
<dbReference type="InterPro" id="IPR013974">
    <property type="entry name" value="SAF"/>
</dbReference>
<dbReference type="EMBL" id="LAJX01000063">
    <property type="protein sequence ID" value="KJV07082.1"/>
    <property type="molecule type" value="Genomic_DNA"/>
</dbReference>
<dbReference type="InterPro" id="IPR039246">
    <property type="entry name" value="Flagellar_FlgA"/>
</dbReference>
<proteinExistence type="inferred from homology"/>
<gene>
    <name evidence="9" type="ORF">VZ94_07090</name>
</gene>
<evidence type="ECO:0000259" key="8">
    <source>
        <dbReference type="SMART" id="SM00858"/>
    </source>
</evidence>
<evidence type="ECO:0000256" key="4">
    <source>
        <dbReference type="ARBA" id="ARBA00022729"/>
    </source>
</evidence>
<dbReference type="PANTHER" id="PTHR36307:SF1">
    <property type="entry name" value="FLAGELLA BASAL BODY P-RING FORMATION PROTEIN FLGA"/>
    <property type="match status" value="1"/>
</dbReference>